<feature type="signal peptide" evidence="1">
    <location>
        <begin position="1"/>
        <end position="17"/>
    </location>
</feature>
<reference evidence="2 3" key="1">
    <citation type="submission" date="2017-04" db="EMBL/GenBank/DDBJ databases">
        <title>Draft genome sequence of Tuber borchii Vittad., a whitish edible truffle.</title>
        <authorList>
            <consortium name="DOE Joint Genome Institute"/>
            <person name="Murat C."/>
            <person name="Kuo A."/>
            <person name="Barry K.W."/>
            <person name="Clum A."/>
            <person name="Dockter R.B."/>
            <person name="Fauchery L."/>
            <person name="Iotti M."/>
            <person name="Kohler A."/>
            <person name="Labutti K."/>
            <person name="Lindquist E.A."/>
            <person name="Lipzen A."/>
            <person name="Ohm R.A."/>
            <person name="Wang M."/>
            <person name="Grigoriev I.V."/>
            <person name="Zambonelli A."/>
            <person name="Martin F.M."/>
        </authorList>
    </citation>
    <scope>NUCLEOTIDE SEQUENCE [LARGE SCALE GENOMIC DNA]</scope>
    <source>
        <strain evidence="2 3">Tbo3840</strain>
    </source>
</reference>
<evidence type="ECO:0000256" key="1">
    <source>
        <dbReference type="SAM" id="SignalP"/>
    </source>
</evidence>
<proteinExistence type="predicted"/>
<organism evidence="2 3">
    <name type="scientific">Tuber borchii</name>
    <name type="common">White truffle</name>
    <dbReference type="NCBI Taxonomy" id="42251"/>
    <lineage>
        <taxon>Eukaryota</taxon>
        <taxon>Fungi</taxon>
        <taxon>Dikarya</taxon>
        <taxon>Ascomycota</taxon>
        <taxon>Pezizomycotina</taxon>
        <taxon>Pezizomycetes</taxon>
        <taxon>Pezizales</taxon>
        <taxon>Tuberaceae</taxon>
        <taxon>Tuber</taxon>
    </lineage>
</organism>
<comment type="caution">
    <text evidence="2">The sequence shown here is derived from an EMBL/GenBank/DDBJ whole genome shotgun (WGS) entry which is preliminary data.</text>
</comment>
<sequence length="110" mass="11255">MQFKALTLLTLTAVAAAVAVPGRVEDNAIRVFTEECKSNGQTVICCSKTTLKGPLKGKLNGADVTCTTVPSYVLAGNLEQAQAQCDGGLGCCSNEVIEGGDVTGSSVFVV</sequence>
<feature type="chain" id="PRO_5015737745" description="Hydrophobin" evidence="1">
    <location>
        <begin position="18"/>
        <end position="110"/>
    </location>
</feature>
<accession>A0A2T6ZT98</accession>
<dbReference type="OrthoDB" id="5360720at2759"/>
<keyword evidence="3" id="KW-1185">Reference proteome</keyword>
<protein>
    <recommendedName>
        <fullName evidence="4">Hydrophobin</fullName>
    </recommendedName>
</protein>
<evidence type="ECO:0000313" key="2">
    <source>
        <dbReference type="EMBL" id="PUU78719.1"/>
    </source>
</evidence>
<dbReference type="AlphaFoldDB" id="A0A2T6ZT98"/>
<keyword evidence="1" id="KW-0732">Signal</keyword>
<name>A0A2T6ZT98_TUBBO</name>
<evidence type="ECO:0000313" key="3">
    <source>
        <dbReference type="Proteomes" id="UP000244722"/>
    </source>
</evidence>
<gene>
    <name evidence="2" type="ORF">B9Z19DRAFT_1064827</name>
</gene>
<dbReference type="EMBL" id="NESQ01000109">
    <property type="protein sequence ID" value="PUU78719.1"/>
    <property type="molecule type" value="Genomic_DNA"/>
</dbReference>
<evidence type="ECO:0008006" key="4">
    <source>
        <dbReference type="Google" id="ProtNLM"/>
    </source>
</evidence>
<dbReference type="Proteomes" id="UP000244722">
    <property type="component" value="Unassembled WGS sequence"/>
</dbReference>